<proteinExistence type="predicted"/>
<keyword evidence="4" id="KW-0503">Monooxygenase</keyword>
<feature type="domain" description="FAD-binding" evidence="6">
    <location>
        <begin position="314"/>
        <end position="347"/>
    </location>
</feature>
<keyword evidence="1" id="KW-0285">Flavoprotein</keyword>
<dbReference type="InterPro" id="IPR036188">
    <property type="entry name" value="FAD/NAD-bd_sf"/>
</dbReference>
<organism evidence="7 8">
    <name type="scientific">Cytospora mali</name>
    <name type="common">Apple Valsa canker fungus</name>
    <name type="synonym">Valsa mali</name>
    <dbReference type="NCBI Taxonomy" id="578113"/>
    <lineage>
        <taxon>Eukaryota</taxon>
        <taxon>Fungi</taxon>
        <taxon>Dikarya</taxon>
        <taxon>Ascomycota</taxon>
        <taxon>Pezizomycotina</taxon>
        <taxon>Sordariomycetes</taxon>
        <taxon>Sordariomycetidae</taxon>
        <taxon>Diaporthales</taxon>
        <taxon>Cytosporaceae</taxon>
        <taxon>Cytospora</taxon>
    </lineage>
</organism>
<dbReference type="OrthoDB" id="655030at2759"/>
<reference evidence="8" key="1">
    <citation type="submission" date="2014-12" db="EMBL/GenBank/DDBJ databases">
        <title>Genome Sequence of Valsa Canker Pathogens Uncovers a Specific Adaption of Colonization on Woody Bark.</title>
        <authorList>
            <person name="Yin Z."/>
            <person name="Liu H."/>
            <person name="Gao X."/>
            <person name="Li Z."/>
            <person name="Song N."/>
            <person name="Ke X."/>
            <person name="Dai Q."/>
            <person name="Wu Y."/>
            <person name="Sun Y."/>
            <person name="Xu J.-R."/>
            <person name="Kang Z.K."/>
            <person name="Wang L."/>
            <person name="Huang L."/>
        </authorList>
    </citation>
    <scope>NUCLEOTIDE SEQUENCE [LARGE SCALE GENOMIC DNA]</scope>
    <source>
        <strain evidence="8">SXYL134</strain>
    </source>
</reference>
<dbReference type="SUPFAM" id="SSF51905">
    <property type="entry name" value="FAD/NAD(P)-binding domain"/>
    <property type="match status" value="1"/>
</dbReference>
<feature type="domain" description="FAD-binding" evidence="6">
    <location>
        <begin position="6"/>
        <end position="185"/>
    </location>
</feature>
<protein>
    <recommendedName>
        <fullName evidence="6">FAD-binding domain-containing protein</fullName>
    </recommendedName>
</protein>
<evidence type="ECO:0000256" key="4">
    <source>
        <dbReference type="ARBA" id="ARBA00023033"/>
    </source>
</evidence>
<evidence type="ECO:0000256" key="5">
    <source>
        <dbReference type="SAM" id="SignalP"/>
    </source>
</evidence>
<dbReference type="Proteomes" id="UP000078576">
    <property type="component" value="Unassembled WGS sequence"/>
</dbReference>
<dbReference type="InterPro" id="IPR002938">
    <property type="entry name" value="FAD-bd"/>
</dbReference>
<dbReference type="PRINTS" id="PR00420">
    <property type="entry name" value="RNGMNOXGNASE"/>
</dbReference>
<keyword evidence="5" id="KW-0732">Signal</keyword>
<feature type="signal peptide" evidence="5">
    <location>
        <begin position="1"/>
        <end position="19"/>
    </location>
</feature>
<sequence>MPLPKIAIIGAGPVGTTLARLLLLQAPSTSVTVFEGEPSPNYRSQGGTLDLHTTTGLAALKEAGLWDEFLKHARYDGESLLITDKDLKAYIQVKPSLSPEQKSDHLGGARPEIDRAALRRILAESLPPGMIQWGHRLKEVRPGGDDPKTNELVFTLADGTTTTQSGFDLIVGAEGAWSKVRSALTDIKPVYAGVGNQAFEIPDAATTAPEVYRTVNRGSVFSHADGLKSNIQQMGDGSLFVGLSFRTDDERWYEDKNSGYDAFDLEQARAATLERLEGWHPVIREAISKAQGRTVPRSLYMLPVGFSFEHRPGLTIIGDAAHLMTPFAGEGVNVGMEDARRLTRAVVAAGENLAKLDEGVAAFEGEMFTRAGSFAELTETLLQHWFFTEDSPRSVIPKAMAALVRFHSPTLLKPLFGGFVYSYFAVKNWIV</sequence>
<dbReference type="EMBL" id="KN714711">
    <property type="protein sequence ID" value="KUI58277.1"/>
    <property type="molecule type" value="Genomic_DNA"/>
</dbReference>
<keyword evidence="3" id="KW-0560">Oxidoreductase</keyword>
<dbReference type="Pfam" id="PF01494">
    <property type="entry name" value="FAD_binding_3"/>
    <property type="match status" value="2"/>
</dbReference>
<dbReference type="AlphaFoldDB" id="A0A194V2W6"/>
<keyword evidence="8" id="KW-1185">Reference proteome</keyword>
<dbReference type="GO" id="GO:0071949">
    <property type="term" value="F:FAD binding"/>
    <property type="evidence" value="ECO:0007669"/>
    <property type="project" value="InterPro"/>
</dbReference>
<dbReference type="PANTHER" id="PTHR46972:SF1">
    <property type="entry name" value="FAD DEPENDENT OXIDOREDUCTASE DOMAIN-CONTAINING PROTEIN"/>
    <property type="match status" value="1"/>
</dbReference>
<dbReference type="STRING" id="694573.A0A194V2W6"/>
<gene>
    <name evidence="7" type="ORF">VP1G_05562</name>
</gene>
<dbReference type="GO" id="GO:0004497">
    <property type="term" value="F:monooxygenase activity"/>
    <property type="evidence" value="ECO:0007669"/>
    <property type="project" value="UniProtKB-KW"/>
</dbReference>
<dbReference type="Gene3D" id="3.50.50.60">
    <property type="entry name" value="FAD/NAD(P)-binding domain"/>
    <property type="match status" value="1"/>
</dbReference>
<evidence type="ECO:0000256" key="2">
    <source>
        <dbReference type="ARBA" id="ARBA00022827"/>
    </source>
</evidence>
<evidence type="ECO:0000313" key="7">
    <source>
        <dbReference type="EMBL" id="KUI58277.1"/>
    </source>
</evidence>
<evidence type="ECO:0000259" key="6">
    <source>
        <dbReference type="Pfam" id="PF01494"/>
    </source>
</evidence>
<name>A0A194V2W6_CYTMA</name>
<dbReference type="PANTHER" id="PTHR46972">
    <property type="entry name" value="MONOOXYGENASE ASQM-RELATED"/>
    <property type="match status" value="1"/>
</dbReference>
<evidence type="ECO:0000313" key="8">
    <source>
        <dbReference type="Proteomes" id="UP000078576"/>
    </source>
</evidence>
<accession>A0A194V2W6</accession>
<evidence type="ECO:0000256" key="3">
    <source>
        <dbReference type="ARBA" id="ARBA00023002"/>
    </source>
</evidence>
<evidence type="ECO:0000256" key="1">
    <source>
        <dbReference type="ARBA" id="ARBA00022630"/>
    </source>
</evidence>
<keyword evidence="2" id="KW-0274">FAD</keyword>
<feature type="chain" id="PRO_5008266139" description="FAD-binding domain-containing protein" evidence="5">
    <location>
        <begin position="20"/>
        <end position="431"/>
    </location>
</feature>